<evidence type="ECO:0000259" key="11">
    <source>
        <dbReference type="Pfam" id="PF00593"/>
    </source>
</evidence>
<evidence type="ECO:0000313" key="13">
    <source>
        <dbReference type="EMBL" id="PTQ68319.1"/>
    </source>
</evidence>
<dbReference type="PROSITE" id="PS52016">
    <property type="entry name" value="TONB_DEPENDENT_REC_3"/>
    <property type="match status" value="1"/>
</dbReference>
<name>A0A2T5H9S1_9RHOB</name>
<organism evidence="13 14">
    <name type="scientific">Celeribacter persicus</name>
    <dbReference type="NCBI Taxonomy" id="1651082"/>
    <lineage>
        <taxon>Bacteria</taxon>
        <taxon>Pseudomonadati</taxon>
        <taxon>Pseudomonadota</taxon>
        <taxon>Alphaproteobacteria</taxon>
        <taxon>Rhodobacterales</taxon>
        <taxon>Roseobacteraceae</taxon>
        <taxon>Celeribacter</taxon>
    </lineage>
</organism>
<dbReference type="PANTHER" id="PTHR30069">
    <property type="entry name" value="TONB-DEPENDENT OUTER MEMBRANE RECEPTOR"/>
    <property type="match status" value="1"/>
</dbReference>
<dbReference type="GO" id="GO:0015344">
    <property type="term" value="F:siderophore uptake transmembrane transporter activity"/>
    <property type="evidence" value="ECO:0007669"/>
    <property type="project" value="TreeGrafter"/>
</dbReference>
<feature type="domain" description="TonB-dependent receptor plug" evidence="12">
    <location>
        <begin position="59"/>
        <end position="170"/>
    </location>
</feature>
<evidence type="ECO:0000313" key="14">
    <source>
        <dbReference type="Proteomes" id="UP000244077"/>
    </source>
</evidence>
<evidence type="ECO:0000256" key="5">
    <source>
        <dbReference type="ARBA" id="ARBA00023077"/>
    </source>
</evidence>
<evidence type="ECO:0000256" key="4">
    <source>
        <dbReference type="ARBA" id="ARBA00022692"/>
    </source>
</evidence>
<dbReference type="InterPro" id="IPR000531">
    <property type="entry name" value="Beta-barrel_TonB"/>
</dbReference>
<keyword evidence="14" id="KW-1185">Reference proteome</keyword>
<dbReference type="OrthoDB" id="9760333at2"/>
<proteinExistence type="inferred from homology"/>
<feature type="domain" description="TonB-dependent receptor-like beta-barrel" evidence="11">
    <location>
        <begin position="221"/>
        <end position="668"/>
    </location>
</feature>
<keyword evidence="3 8" id="KW-1134">Transmembrane beta strand</keyword>
<keyword evidence="7 8" id="KW-0998">Cell outer membrane</keyword>
<keyword evidence="6 8" id="KW-0472">Membrane</keyword>
<keyword evidence="10" id="KW-0732">Signal</keyword>
<sequence>MTYTRFFLSSVAAAALMTPVLSSVAVAQSASPGAVIELEPIVIKGKDALSTAELLEEKMQNVPLAADVVGREDYATAPSPTLAEALKFSPGVVVQEFFGGHDQPRLQIRGSGLQQNPTERGIIVLQDGMPINRADGTFVVGLAAPSQAEAIEVWRGASANRLGASVMGGALNFISSTADTRPGSTLSFGAGSFDSYSAKGSHAIDYGNLSALFRFDLSTSDGERDYNGSDRRIYGGNLSYDWGNGVVTQVFLSHAKLDFDVPGPLSLEDLNSDYTVINQNPMLGAANGNGTGIGPNVVRDQPGRETEQTLIGSRTTFENGAHRYDVGVSYSQTDDEFTFPIAHGVRVTDGWDTNLMARYAYVPDAYELPLVELTANYAYGEADRDYYENSGGNRGAQFGQNEFEASTLSVYAGANVPIGINWLLTPSLSYTRATRDNEDLWGNGSDFENTYDGWSPSLSLRWKPNGDQTAWVSVARSFDAPTSDDLISPVGGNVNTSPTTVQAADLDAQIADTIEIGWRGRIGAFGWDAVAYHAEIENEFLLLNTSSGVPYTTNAGETVHNGLELGLSGEFSPVLRGRLAYTWQDFHFDNDATRGDNQLAGAPEHLLTAGLEWDVMEDLTLSGTVTWRDKMPVDNMNTTWADDAVLLDLGARWRVSDMVELVAEVTNVTDETYASAVVANDILSYANQAVFIPGSGRAVFIGTNFSF</sequence>
<dbReference type="Gene3D" id="2.170.130.10">
    <property type="entry name" value="TonB-dependent receptor, plug domain"/>
    <property type="match status" value="1"/>
</dbReference>
<evidence type="ECO:0000256" key="2">
    <source>
        <dbReference type="ARBA" id="ARBA00022448"/>
    </source>
</evidence>
<keyword evidence="2 8" id="KW-0813">Transport</keyword>
<dbReference type="InterPro" id="IPR039426">
    <property type="entry name" value="TonB-dep_rcpt-like"/>
</dbReference>
<dbReference type="AlphaFoldDB" id="A0A2T5H9S1"/>
<gene>
    <name evidence="13" type="ORF">C8N42_11531</name>
</gene>
<keyword evidence="13" id="KW-0675">Receptor</keyword>
<evidence type="ECO:0000256" key="3">
    <source>
        <dbReference type="ARBA" id="ARBA00022452"/>
    </source>
</evidence>
<dbReference type="GO" id="GO:0044718">
    <property type="term" value="P:siderophore transmembrane transport"/>
    <property type="evidence" value="ECO:0007669"/>
    <property type="project" value="TreeGrafter"/>
</dbReference>
<protein>
    <submittedName>
        <fullName evidence="13">Iron complex outermembrane receptor protein</fullName>
    </submittedName>
</protein>
<dbReference type="RefSeq" id="WP_107817587.1">
    <property type="nucleotide sequence ID" value="NZ_QAOH01000015.1"/>
</dbReference>
<evidence type="ECO:0000256" key="6">
    <source>
        <dbReference type="ARBA" id="ARBA00023136"/>
    </source>
</evidence>
<comment type="caution">
    <text evidence="13">The sequence shown here is derived from an EMBL/GenBank/DDBJ whole genome shotgun (WGS) entry which is preliminary data.</text>
</comment>
<evidence type="ECO:0000256" key="9">
    <source>
        <dbReference type="RuleBase" id="RU003357"/>
    </source>
</evidence>
<reference evidence="13 14" key="1">
    <citation type="submission" date="2018-04" db="EMBL/GenBank/DDBJ databases">
        <title>Genomic Encyclopedia of Archaeal and Bacterial Type Strains, Phase II (KMG-II): from individual species to whole genera.</title>
        <authorList>
            <person name="Goeker M."/>
        </authorList>
    </citation>
    <scope>NUCLEOTIDE SEQUENCE [LARGE SCALE GENOMIC DNA]</scope>
    <source>
        <strain evidence="13 14">DSM 100434</strain>
    </source>
</reference>
<feature type="chain" id="PRO_5015530295" evidence="10">
    <location>
        <begin position="28"/>
        <end position="707"/>
    </location>
</feature>
<dbReference type="PANTHER" id="PTHR30069:SF28">
    <property type="entry name" value="TONB-DEPENDENT RECEPTOR YNCD-RELATED"/>
    <property type="match status" value="1"/>
</dbReference>
<dbReference type="CDD" id="cd01347">
    <property type="entry name" value="ligand_gated_channel"/>
    <property type="match status" value="1"/>
</dbReference>
<evidence type="ECO:0000256" key="1">
    <source>
        <dbReference type="ARBA" id="ARBA00004571"/>
    </source>
</evidence>
<dbReference type="SUPFAM" id="SSF56935">
    <property type="entry name" value="Porins"/>
    <property type="match status" value="1"/>
</dbReference>
<dbReference type="InterPro" id="IPR037066">
    <property type="entry name" value="Plug_dom_sf"/>
</dbReference>
<dbReference type="EMBL" id="QAOH01000015">
    <property type="protein sequence ID" value="PTQ68319.1"/>
    <property type="molecule type" value="Genomic_DNA"/>
</dbReference>
<dbReference type="Pfam" id="PF07715">
    <property type="entry name" value="Plug"/>
    <property type="match status" value="1"/>
</dbReference>
<dbReference type="InterPro" id="IPR036942">
    <property type="entry name" value="Beta-barrel_TonB_sf"/>
</dbReference>
<dbReference type="GO" id="GO:0009279">
    <property type="term" value="C:cell outer membrane"/>
    <property type="evidence" value="ECO:0007669"/>
    <property type="project" value="UniProtKB-SubCell"/>
</dbReference>
<comment type="subcellular location">
    <subcellularLocation>
        <location evidence="1 8">Cell outer membrane</location>
        <topology evidence="1 8">Multi-pass membrane protein</topology>
    </subcellularLocation>
</comment>
<evidence type="ECO:0000256" key="10">
    <source>
        <dbReference type="SAM" id="SignalP"/>
    </source>
</evidence>
<keyword evidence="4 8" id="KW-0812">Transmembrane</keyword>
<comment type="similarity">
    <text evidence="8 9">Belongs to the TonB-dependent receptor family.</text>
</comment>
<accession>A0A2T5H9S1</accession>
<dbReference type="Proteomes" id="UP000244077">
    <property type="component" value="Unassembled WGS sequence"/>
</dbReference>
<dbReference type="Pfam" id="PF00593">
    <property type="entry name" value="TonB_dep_Rec_b-barrel"/>
    <property type="match status" value="1"/>
</dbReference>
<keyword evidence="5 9" id="KW-0798">TonB box</keyword>
<dbReference type="InterPro" id="IPR012910">
    <property type="entry name" value="Plug_dom"/>
</dbReference>
<evidence type="ECO:0000256" key="7">
    <source>
        <dbReference type="ARBA" id="ARBA00023237"/>
    </source>
</evidence>
<evidence type="ECO:0000259" key="12">
    <source>
        <dbReference type="Pfam" id="PF07715"/>
    </source>
</evidence>
<dbReference type="Gene3D" id="2.40.170.20">
    <property type="entry name" value="TonB-dependent receptor, beta-barrel domain"/>
    <property type="match status" value="1"/>
</dbReference>
<feature type="signal peptide" evidence="10">
    <location>
        <begin position="1"/>
        <end position="27"/>
    </location>
</feature>
<evidence type="ECO:0000256" key="8">
    <source>
        <dbReference type="PROSITE-ProRule" id="PRU01360"/>
    </source>
</evidence>